<dbReference type="SUPFAM" id="SSF49785">
    <property type="entry name" value="Galactose-binding domain-like"/>
    <property type="match status" value="1"/>
</dbReference>
<dbReference type="Gene3D" id="2.60.120.260">
    <property type="entry name" value="Galactose-binding domain-like"/>
    <property type="match status" value="1"/>
</dbReference>
<sequence>TLIEDSKTWSKIIDRKKLGMNKIHIFKKEDLLNEQEFTHIRIDIFPDGGIARLKLLGDFI</sequence>
<dbReference type="InterPro" id="IPR008979">
    <property type="entry name" value="Galactose-bd-like_sf"/>
</dbReference>
<dbReference type="GO" id="GO:0004037">
    <property type="term" value="F:allantoicase activity"/>
    <property type="evidence" value="ECO:0007669"/>
    <property type="project" value="InterPro"/>
</dbReference>
<dbReference type="InterPro" id="IPR005164">
    <property type="entry name" value="Allantoicase"/>
</dbReference>
<evidence type="ECO:0000256" key="1">
    <source>
        <dbReference type="ARBA" id="ARBA00009242"/>
    </source>
</evidence>
<evidence type="ECO:0000259" key="2">
    <source>
        <dbReference type="Pfam" id="PF03561"/>
    </source>
</evidence>
<accession>A0A382QMF0</accession>
<feature type="non-terminal residue" evidence="3">
    <location>
        <position position="1"/>
    </location>
</feature>
<dbReference type="Pfam" id="PF03561">
    <property type="entry name" value="Allantoicase"/>
    <property type="match status" value="1"/>
</dbReference>
<dbReference type="PANTHER" id="PTHR12045:SF3">
    <property type="entry name" value="INACTIVE ALLANTOICASE-RELATED"/>
    <property type="match status" value="1"/>
</dbReference>
<proteinExistence type="inferred from homology"/>
<dbReference type="PANTHER" id="PTHR12045">
    <property type="entry name" value="ALLANTOICASE"/>
    <property type="match status" value="1"/>
</dbReference>
<dbReference type="GO" id="GO:0000256">
    <property type="term" value="P:allantoin catabolic process"/>
    <property type="evidence" value="ECO:0007669"/>
    <property type="project" value="InterPro"/>
</dbReference>
<evidence type="ECO:0000313" key="3">
    <source>
        <dbReference type="EMBL" id="SVC86095.1"/>
    </source>
</evidence>
<feature type="domain" description="Allantoicase" evidence="2">
    <location>
        <begin position="5"/>
        <end position="58"/>
    </location>
</feature>
<protein>
    <recommendedName>
        <fullName evidence="2">Allantoicase domain-containing protein</fullName>
    </recommendedName>
</protein>
<dbReference type="EMBL" id="UINC01115225">
    <property type="protein sequence ID" value="SVC86095.1"/>
    <property type="molecule type" value="Genomic_DNA"/>
</dbReference>
<organism evidence="3">
    <name type="scientific">marine metagenome</name>
    <dbReference type="NCBI Taxonomy" id="408172"/>
    <lineage>
        <taxon>unclassified sequences</taxon>
        <taxon>metagenomes</taxon>
        <taxon>ecological metagenomes</taxon>
    </lineage>
</organism>
<reference evidence="3" key="1">
    <citation type="submission" date="2018-05" db="EMBL/GenBank/DDBJ databases">
        <authorList>
            <person name="Lanie J.A."/>
            <person name="Ng W.-L."/>
            <person name="Kazmierczak K.M."/>
            <person name="Andrzejewski T.M."/>
            <person name="Davidsen T.M."/>
            <person name="Wayne K.J."/>
            <person name="Tettelin H."/>
            <person name="Glass J.I."/>
            <person name="Rusch D."/>
            <person name="Podicherti R."/>
            <person name="Tsui H.-C.T."/>
            <person name="Winkler M.E."/>
        </authorList>
    </citation>
    <scope>NUCLEOTIDE SEQUENCE</scope>
</reference>
<comment type="similarity">
    <text evidence="1">Belongs to the allantoicase family.</text>
</comment>
<gene>
    <name evidence="3" type="ORF">METZ01_LOCUS338949</name>
</gene>
<dbReference type="AlphaFoldDB" id="A0A382QMF0"/>
<name>A0A382QMF0_9ZZZZ</name>
<dbReference type="InterPro" id="IPR015908">
    <property type="entry name" value="Allantoicase_dom"/>
</dbReference>